<feature type="non-terminal residue" evidence="2">
    <location>
        <position position="1"/>
    </location>
</feature>
<protein>
    <submittedName>
        <fullName evidence="2">Uncharacterized protein</fullName>
    </submittedName>
</protein>
<dbReference type="AlphaFoldDB" id="A0A699VCJ6"/>
<comment type="caution">
    <text evidence="2">The sequence shown here is derived from an EMBL/GenBank/DDBJ whole genome shotgun (WGS) entry which is preliminary data.</text>
</comment>
<proteinExistence type="predicted"/>
<sequence length="45" mass="4893">PRRLKKRKTIVADAGGPSHPSKKLREDHETPSEVSVGGKSRSAIQ</sequence>
<evidence type="ECO:0000313" key="2">
    <source>
        <dbReference type="EMBL" id="GFD32330.1"/>
    </source>
</evidence>
<organism evidence="2">
    <name type="scientific">Tanacetum cinerariifolium</name>
    <name type="common">Dalmatian daisy</name>
    <name type="synonym">Chrysanthemum cinerariifolium</name>
    <dbReference type="NCBI Taxonomy" id="118510"/>
    <lineage>
        <taxon>Eukaryota</taxon>
        <taxon>Viridiplantae</taxon>
        <taxon>Streptophyta</taxon>
        <taxon>Embryophyta</taxon>
        <taxon>Tracheophyta</taxon>
        <taxon>Spermatophyta</taxon>
        <taxon>Magnoliopsida</taxon>
        <taxon>eudicotyledons</taxon>
        <taxon>Gunneridae</taxon>
        <taxon>Pentapetalae</taxon>
        <taxon>asterids</taxon>
        <taxon>campanulids</taxon>
        <taxon>Asterales</taxon>
        <taxon>Asteraceae</taxon>
        <taxon>Asteroideae</taxon>
        <taxon>Anthemideae</taxon>
        <taxon>Anthemidinae</taxon>
        <taxon>Tanacetum</taxon>
    </lineage>
</organism>
<feature type="region of interest" description="Disordered" evidence="1">
    <location>
        <begin position="1"/>
        <end position="45"/>
    </location>
</feature>
<name>A0A699VCJ6_TANCI</name>
<dbReference type="EMBL" id="BKCJ011423191">
    <property type="protein sequence ID" value="GFD32330.1"/>
    <property type="molecule type" value="Genomic_DNA"/>
</dbReference>
<gene>
    <name evidence="2" type="ORF">Tci_904299</name>
</gene>
<evidence type="ECO:0000256" key="1">
    <source>
        <dbReference type="SAM" id="MobiDB-lite"/>
    </source>
</evidence>
<reference evidence="2" key="1">
    <citation type="journal article" date="2019" name="Sci. Rep.">
        <title>Draft genome of Tanacetum cinerariifolium, the natural source of mosquito coil.</title>
        <authorList>
            <person name="Yamashiro T."/>
            <person name="Shiraishi A."/>
            <person name="Satake H."/>
            <person name="Nakayama K."/>
        </authorList>
    </citation>
    <scope>NUCLEOTIDE SEQUENCE</scope>
</reference>
<accession>A0A699VCJ6</accession>